<dbReference type="Pfam" id="PF09844">
    <property type="entry name" value="DUF2071"/>
    <property type="match status" value="1"/>
</dbReference>
<evidence type="ECO:0000313" key="2">
    <source>
        <dbReference type="Proteomes" id="UP000219452"/>
    </source>
</evidence>
<protein>
    <recommendedName>
        <fullName evidence="3">DUF2071 domain-containing protein</fullName>
    </recommendedName>
</protein>
<dbReference type="RefSeq" id="WP_097125428.1">
    <property type="nucleotide sequence ID" value="NZ_OCNH01000001.1"/>
</dbReference>
<dbReference type="OrthoDB" id="1421826at2"/>
<gene>
    <name evidence="1" type="ORF">SAMN06269250_1825</name>
</gene>
<dbReference type="PANTHER" id="PTHR39186">
    <property type="entry name" value="DUF2071 FAMILY PROTEIN"/>
    <property type="match status" value="1"/>
</dbReference>
<organism evidence="1 2">
    <name type="scientific">Spirosoma fluviale</name>
    <dbReference type="NCBI Taxonomy" id="1597977"/>
    <lineage>
        <taxon>Bacteria</taxon>
        <taxon>Pseudomonadati</taxon>
        <taxon>Bacteroidota</taxon>
        <taxon>Cytophagia</taxon>
        <taxon>Cytophagales</taxon>
        <taxon>Cytophagaceae</taxon>
        <taxon>Spirosoma</taxon>
    </lineage>
</organism>
<dbReference type="Proteomes" id="UP000219452">
    <property type="component" value="Unassembled WGS sequence"/>
</dbReference>
<name>A0A286FEK4_9BACT</name>
<dbReference type="EMBL" id="OCNH01000001">
    <property type="protein sequence ID" value="SOD81536.1"/>
    <property type="molecule type" value="Genomic_DNA"/>
</dbReference>
<dbReference type="AlphaFoldDB" id="A0A286FEK4"/>
<accession>A0A286FEK4</accession>
<dbReference type="PANTHER" id="PTHR39186:SF1">
    <property type="entry name" value="DUF2071 DOMAIN-CONTAINING PROTEIN"/>
    <property type="match status" value="1"/>
</dbReference>
<dbReference type="InterPro" id="IPR018644">
    <property type="entry name" value="DUF2071"/>
</dbReference>
<proteinExistence type="predicted"/>
<evidence type="ECO:0000313" key="1">
    <source>
        <dbReference type="EMBL" id="SOD81536.1"/>
    </source>
</evidence>
<evidence type="ECO:0008006" key="3">
    <source>
        <dbReference type="Google" id="ProtNLM"/>
    </source>
</evidence>
<keyword evidence="2" id="KW-1185">Reference proteome</keyword>
<sequence>MAFTFLTAEWRNLIFANYAIDRRVLEPLVPYGTELDEFNGVCYGSLVGFYFQRVKLFGALAVPFHREFEEFNLRFYVRRKSQDGWKRGVVFVKEIVPKPAISLVANTLYGEPYATHAMRHTWERTTDSQFIRYDWKVGSDWNFIQVNADATGHPLVPESEEAFITEHYWGYTKRSSLKKGESRTSEYEVVHVPWSIYPVRDYEVRCEVAKLYGAEFAPFFEQPPHSVFLADGSPVAIKSGATLRG</sequence>
<reference evidence="2" key="1">
    <citation type="submission" date="2017-09" db="EMBL/GenBank/DDBJ databases">
        <authorList>
            <person name="Varghese N."/>
            <person name="Submissions S."/>
        </authorList>
    </citation>
    <scope>NUCLEOTIDE SEQUENCE [LARGE SCALE GENOMIC DNA]</scope>
    <source>
        <strain evidence="2">DSM 29961</strain>
    </source>
</reference>